<protein>
    <submittedName>
        <fullName evidence="2">Uncharacterized protein</fullName>
    </submittedName>
</protein>
<dbReference type="Gramene" id="OMERI09G07590.1">
    <property type="protein sequence ID" value="OMERI09G07590.1"/>
    <property type="gene ID" value="OMERI09G07590"/>
</dbReference>
<name>A0A0E0ES10_9ORYZ</name>
<keyword evidence="3" id="KW-1185">Reference proteome</keyword>
<sequence length="65" mass="6897">MVELAMERSHSNAPPRTVAPRAGWSPLLAAAAVGSPVMHRQSSHRAASRPDSDRRAATHRSSAPS</sequence>
<dbReference type="AlphaFoldDB" id="A0A0E0ES10"/>
<feature type="region of interest" description="Disordered" evidence="1">
    <location>
        <begin position="1"/>
        <end position="21"/>
    </location>
</feature>
<accession>A0A0E0ES10</accession>
<evidence type="ECO:0000313" key="3">
    <source>
        <dbReference type="Proteomes" id="UP000008021"/>
    </source>
</evidence>
<proteinExistence type="predicted"/>
<reference evidence="2" key="2">
    <citation type="submission" date="2018-05" db="EMBL/GenBank/DDBJ databases">
        <title>OmerRS3 (Oryza meridionalis Reference Sequence Version 3).</title>
        <authorList>
            <person name="Zhang J."/>
            <person name="Kudrna D."/>
            <person name="Lee S."/>
            <person name="Talag J."/>
            <person name="Welchert J."/>
            <person name="Wing R.A."/>
        </authorList>
    </citation>
    <scope>NUCLEOTIDE SEQUENCE [LARGE SCALE GENOMIC DNA]</scope>
    <source>
        <strain evidence="2">cv. OR44</strain>
    </source>
</reference>
<evidence type="ECO:0000256" key="1">
    <source>
        <dbReference type="SAM" id="MobiDB-lite"/>
    </source>
</evidence>
<organism evidence="2">
    <name type="scientific">Oryza meridionalis</name>
    <dbReference type="NCBI Taxonomy" id="40149"/>
    <lineage>
        <taxon>Eukaryota</taxon>
        <taxon>Viridiplantae</taxon>
        <taxon>Streptophyta</taxon>
        <taxon>Embryophyta</taxon>
        <taxon>Tracheophyta</taxon>
        <taxon>Spermatophyta</taxon>
        <taxon>Magnoliopsida</taxon>
        <taxon>Liliopsida</taxon>
        <taxon>Poales</taxon>
        <taxon>Poaceae</taxon>
        <taxon>BOP clade</taxon>
        <taxon>Oryzoideae</taxon>
        <taxon>Oryzeae</taxon>
        <taxon>Oryzinae</taxon>
        <taxon>Oryza</taxon>
    </lineage>
</organism>
<feature type="compositionally biased region" description="Basic and acidic residues" evidence="1">
    <location>
        <begin position="1"/>
        <end position="10"/>
    </location>
</feature>
<evidence type="ECO:0000313" key="2">
    <source>
        <dbReference type="EnsemblPlants" id="OMERI09G07590.1"/>
    </source>
</evidence>
<dbReference type="EnsemblPlants" id="OMERI09G07590.1">
    <property type="protein sequence ID" value="OMERI09G07590.1"/>
    <property type="gene ID" value="OMERI09G07590"/>
</dbReference>
<dbReference type="HOGENOM" id="CLU_2853598_0_0_1"/>
<dbReference type="Proteomes" id="UP000008021">
    <property type="component" value="Chromosome 9"/>
</dbReference>
<reference evidence="2" key="1">
    <citation type="submission" date="2015-04" db="UniProtKB">
        <authorList>
            <consortium name="EnsemblPlants"/>
        </authorList>
    </citation>
    <scope>IDENTIFICATION</scope>
</reference>
<feature type="region of interest" description="Disordered" evidence="1">
    <location>
        <begin position="33"/>
        <end position="65"/>
    </location>
</feature>